<keyword evidence="13" id="KW-1133">Transmembrane helix</keyword>
<dbReference type="SMART" id="SM00331">
    <property type="entry name" value="PP2C_SIG"/>
    <property type="match status" value="1"/>
</dbReference>
<evidence type="ECO:0000256" key="8">
    <source>
        <dbReference type="ARBA" id="ARBA00048336"/>
    </source>
</evidence>
<dbReference type="EC" id="3.1.3.16" evidence="2"/>
<dbReference type="AlphaFoldDB" id="A0A418KLR8"/>
<dbReference type="PANTHER" id="PTHR47992">
    <property type="entry name" value="PROTEIN PHOSPHATASE"/>
    <property type="match status" value="1"/>
</dbReference>
<dbReference type="EMBL" id="QUAL01000186">
    <property type="protein sequence ID" value="RIQ18880.1"/>
    <property type="molecule type" value="Genomic_DNA"/>
</dbReference>
<comment type="catalytic activity">
    <reaction evidence="7">
        <text>O-phospho-L-seryl-[protein] + H2O = L-seryl-[protein] + phosphate</text>
        <dbReference type="Rhea" id="RHEA:20629"/>
        <dbReference type="Rhea" id="RHEA-COMP:9863"/>
        <dbReference type="Rhea" id="RHEA-COMP:11604"/>
        <dbReference type="ChEBI" id="CHEBI:15377"/>
        <dbReference type="ChEBI" id="CHEBI:29999"/>
        <dbReference type="ChEBI" id="CHEBI:43474"/>
        <dbReference type="ChEBI" id="CHEBI:83421"/>
        <dbReference type="EC" id="3.1.3.16"/>
    </reaction>
</comment>
<comment type="cofactor">
    <cofactor evidence="1">
        <name>Mn(2+)</name>
        <dbReference type="ChEBI" id="CHEBI:29035"/>
    </cofactor>
</comment>
<dbReference type="Pfam" id="PF00481">
    <property type="entry name" value="PP2C"/>
    <property type="match status" value="1"/>
</dbReference>
<keyword evidence="16" id="KW-1185">Reference proteome</keyword>
<evidence type="ECO:0000256" key="3">
    <source>
        <dbReference type="ARBA" id="ARBA00022723"/>
    </source>
</evidence>
<evidence type="ECO:0000313" key="15">
    <source>
        <dbReference type="EMBL" id="RIQ18880.1"/>
    </source>
</evidence>
<dbReference type="GO" id="GO:0004722">
    <property type="term" value="F:protein serine/threonine phosphatase activity"/>
    <property type="evidence" value="ECO:0007669"/>
    <property type="project" value="UniProtKB-EC"/>
</dbReference>
<gene>
    <name evidence="15" type="ORF">DY240_20625</name>
</gene>
<evidence type="ECO:0000256" key="5">
    <source>
        <dbReference type="ARBA" id="ARBA00022912"/>
    </source>
</evidence>
<dbReference type="CDD" id="cd00143">
    <property type="entry name" value="PP2Cc"/>
    <property type="match status" value="1"/>
</dbReference>
<organism evidence="15 16">
    <name type="scientific">Jiangella rhizosphaerae</name>
    <dbReference type="NCBI Taxonomy" id="2293569"/>
    <lineage>
        <taxon>Bacteria</taxon>
        <taxon>Bacillati</taxon>
        <taxon>Actinomycetota</taxon>
        <taxon>Actinomycetes</taxon>
        <taxon>Jiangellales</taxon>
        <taxon>Jiangellaceae</taxon>
        <taxon>Jiangella</taxon>
    </lineage>
</organism>
<keyword evidence="13" id="KW-0812">Transmembrane</keyword>
<evidence type="ECO:0000256" key="10">
    <source>
        <dbReference type="ARBA" id="ARBA00077741"/>
    </source>
</evidence>
<proteinExistence type="predicted"/>
<keyword evidence="5" id="KW-0904">Protein phosphatase</keyword>
<comment type="caution">
    <text evidence="15">The sequence shown here is derived from an EMBL/GenBank/DDBJ whole genome shotgun (WGS) entry which is preliminary data.</text>
</comment>
<evidence type="ECO:0000256" key="6">
    <source>
        <dbReference type="ARBA" id="ARBA00023211"/>
    </source>
</evidence>
<name>A0A418KLR8_9ACTN</name>
<evidence type="ECO:0000256" key="7">
    <source>
        <dbReference type="ARBA" id="ARBA00047761"/>
    </source>
</evidence>
<evidence type="ECO:0000256" key="9">
    <source>
        <dbReference type="ARBA" id="ARBA00071184"/>
    </source>
</evidence>
<accession>A0A418KLR8</accession>
<keyword evidence="3" id="KW-0479">Metal-binding</keyword>
<evidence type="ECO:0000313" key="16">
    <source>
        <dbReference type="Proteomes" id="UP000284057"/>
    </source>
</evidence>
<dbReference type="Gene3D" id="3.60.40.10">
    <property type="entry name" value="PPM-type phosphatase domain"/>
    <property type="match status" value="1"/>
</dbReference>
<evidence type="ECO:0000256" key="4">
    <source>
        <dbReference type="ARBA" id="ARBA00022801"/>
    </source>
</evidence>
<evidence type="ECO:0000256" key="11">
    <source>
        <dbReference type="ARBA" id="ARBA00079123"/>
    </source>
</evidence>
<feature type="domain" description="PPM-type phosphatase" evidence="14">
    <location>
        <begin position="103"/>
        <end position="333"/>
    </location>
</feature>
<evidence type="ECO:0000256" key="2">
    <source>
        <dbReference type="ARBA" id="ARBA00013081"/>
    </source>
</evidence>
<dbReference type="InterPro" id="IPR015655">
    <property type="entry name" value="PP2C"/>
</dbReference>
<dbReference type="SMART" id="SM00332">
    <property type="entry name" value="PP2Cc"/>
    <property type="match status" value="1"/>
</dbReference>
<dbReference type="SUPFAM" id="SSF81606">
    <property type="entry name" value="PP2C-like"/>
    <property type="match status" value="1"/>
</dbReference>
<dbReference type="InterPro" id="IPR001932">
    <property type="entry name" value="PPM-type_phosphatase-like_dom"/>
</dbReference>
<feature type="transmembrane region" description="Helical" evidence="13">
    <location>
        <begin position="385"/>
        <end position="403"/>
    </location>
</feature>
<reference evidence="15 16" key="1">
    <citation type="submission" date="2018-09" db="EMBL/GenBank/DDBJ databases">
        <title>Isolation, diversity and antifungal activity of actinobacteria from wheat.</title>
        <authorList>
            <person name="Han C."/>
        </authorList>
    </citation>
    <scope>NUCLEOTIDE SEQUENCE [LARGE SCALE GENOMIC DNA]</scope>
    <source>
        <strain evidence="15 16">NEAU-YY265</strain>
    </source>
</reference>
<keyword evidence="13" id="KW-0472">Membrane</keyword>
<evidence type="ECO:0000256" key="12">
    <source>
        <dbReference type="SAM" id="MobiDB-lite"/>
    </source>
</evidence>
<dbReference type="FunFam" id="3.60.40.10:FF:000002">
    <property type="entry name" value="Serine/threonine phosphatase stp"/>
    <property type="match status" value="1"/>
</dbReference>
<protein>
    <recommendedName>
        <fullName evidence="9">Serine/threonine protein phosphatase PstP</fullName>
        <ecNumber evidence="2">3.1.3.16</ecNumber>
    </recommendedName>
    <alternativeName>
        <fullName evidence="11">Mycobacterial Ser/Thr phosphatase</fullName>
    </alternativeName>
    <alternativeName>
        <fullName evidence="10">PP2C-family Ser/Thr phosphatase</fullName>
    </alternativeName>
</protein>
<evidence type="ECO:0000256" key="1">
    <source>
        <dbReference type="ARBA" id="ARBA00001936"/>
    </source>
</evidence>
<dbReference type="GO" id="GO:0046872">
    <property type="term" value="F:metal ion binding"/>
    <property type="evidence" value="ECO:0007669"/>
    <property type="project" value="UniProtKB-KW"/>
</dbReference>
<comment type="catalytic activity">
    <reaction evidence="8">
        <text>O-phospho-L-threonyl-[protein] + H2O = L-threonyl-[protein] + phosphate</text>
        <dbReference type="Rhea" id="RHEA:47004"/>
        <dbReference type="Rhea" id="RHEA-COMP:11060"/>
        <dbReference type="Rhea" id="RHEA-COMP:11605"/>
        <dbReference type="ChEBI" id="CHEBI:15377"/>
        <dbReference type="ChEBI" id="CHEBI:30013"/>
        <dbReference type="ChEBI" id="CHEBI:43474"/>
        <dbReference type="ChEBI" id="CHEBI:61977"/>
        <dbReference type="EC" id="3.1.3.16"/>
    </reaction>
</comment>
<keyword evidence="4" id="KW-0378">Hydrolase</keyword>
<evidence type="ECO:0000256" key="13">
    <source>
        <dbReference type="SAM" id="Phobius"/>
    </source>
</evidence>
<sequence length="515" mass="55491">MESSPTTMARPEASVRPHRPDPFIVRPTGHRPLPPNPEMWTSQRIGAACGQASAWRLAGREPRPVTIRSDRQVSWGEATRWARSGPPPPRWCGSRESMPLTLRYAARSDVGLVREGNEDSGYAGPYLLAVADGMGGHAAGEVASRAAIEELLNADHLTDGDPLDVLAAAVIAANGRIDDMARADPARAGMGTTSTALLWNGVQLALGHIGDSRAYLLRNGSLTQITRDHTFVQSLVDDGRITPEDAREHPARSVVTKVLQGQSPIHPDYSIIDVYAGDRVLICSDGLSDVVTDHEIEATLAHAHTVDDAADQLIAMALDAGAPDNVTVVIGEFLEADAAVTGETAEAFVVGSAAETVEDQTAEFHQDPEAVRYAPRARRRRRRRWLRPMIAVAALIVIGWAGLTCANGWVRDQYYVGVSNGQVAIYQGVRHELGPVHLSELYAVPGGLPLEALPTVYRDEVGATIAADDLDEAEQVVHTLRLRACRAHQRETTQTSSGQEWLGDDVGFPGLLCAE</sequence>
<keyword evidence="6" id="KW-0464">Manganese</keyword>
<feature type="region of interest" description="Disordered" evidence="12">
    <location>
        <begin position="1"/>
        <end position="40"/>
    </location>
</feature>
<dbReference type="Proteomes" id="UP000284057">
    <property type="component" value="Unassembled WGS sequence"/>
</dbReference>
<dbReference type="PROSITE" id="PS51746">
    <property type="entry name" value="PPM_2"/>
    <property type="match status" value="1"/>
</dbReference>
<evidence type="ECO:0000259" key="14">
    <source>
        <dbReference type="PROSITE" id="PS51746"/>
    </source>
</evidence>
<dbReference type="InterPro" id="IPR036457">
    <property type="entry name" value="PPM-type-like_dom_sf"/>
</dbReference>